<evidence type="ECO:0000256" key="2">
    <source>
        <dbReference type="ARBA" id="ARBA00022723"/>
    </source>
</evidence>
<keyword evidence="2" id="KW-0479">Metal-binding</keyword>
<dbReference type="InterPro" id="IPR046341">
    <property type="entry name" value="SET_dom_sf"/>
</dbReference>
<dbReference type="Gene3D" id="3.30.160.60">
    <property type="entry name" value="Classic Zinc Finger"/>
    <property type="match status" value="3"/>
</dbReference>
<evidence type="ECO:0000256" key="7">
    <source>
        <dbReference type="ARBA" id="ARBA00023163"/>
    </source>
</evidence>
<feature type="domain" description="C2H2-type" evidence="10">
    <location>
        <begin position="402"/>
        <end position="429"/>
    </location>
</feature>
<dbReference type="OrthoDB" id="3535323at2759"/>
<dbReference type="EMBL" id="VXIV02000267">
    <property type="protein sequence ID" value="KAF6039398.1"/>
    <property type="molecule type" value="Genomic_DNA"/>
</dbReference>
<dbReference type="InterPro" id="IPR013087">
    <property type="entry name" value="Znf_C2H2_type"/>
</dbReference>
<protein>
    <submittedName>
        <fullName evidence="11">PRDM10</fullName>
    </submittedName>
</protein>
<evidence type="ECO:0000256" key="4">
    <source>
        <dbReference type="ARBA" id="ARBA00022771"/>
    </source>
</evidence>
<dbReference type="SMART" id="SM00355">
    <property type="entry name" value="ZnF_C2H2"/>
    <property type="match status" value="9"/>
</dbReference>
<dbReference type="InterPro" id="IPR001214">
    <property type="entry name" value="SET_dom"/>
</dbReference>
<keyword evidence="4 9" id="KW-0863">Zinc-finger</keyword>
<comment type="subcellular location">
    <subcellularLocation>
        <location evidence="1">Nucleus</location>
    </subcellularLocation>
</comment>
<keyword evidence="3" id="KW-0677">Repeat</keyword>
<evidence type="ECO:0000256" key="1">
    <source>
        <dbReference type="ARBA" id="ARBA00004123"/>
    </source>
</evidence>
<comment type="caution">
    <text evidence="11">The sequence shown here is derived from an EMBL/GenBank/DDBJ whole genome shotgun (WGS) entry which is preliminary data.</text>
</comment>
<dbReference type="GO" id="GO:0005634">
    <property type="term" value="C:nucleus"/>
    <property type="evidence" value="ECO:0007669"/>
    <property type="project" value="UniProtKB-SubCell"/>
</dbReference>
<dbReference type="PROSITE" id="PS00028">
    <property type="entry name" value="ZINC_FINGER_C2H2_1"/>
    <property type="match status" value="5"/>
</dbReference>
<dbReference type="SUPFAM" id="SSF57667">
    <property type="entry name" value="beta-beta-alpha zinc fingers"/>
    <property type="match status" value="2"/>
</dbReference>
<dbReference type="Pfam" id="PF00096">
    <property type="entry name" value="zf-C2H2"/>
    <property type="match status" value="2"/>
</dbReference>
<dbReference type="FunFam" id="3.30.160.60:FF:000100">
    <property type="entry name" value="Zinc finger 45-like"/>
    <property type="match status" value="1"/>
</dbReference>
<dbReference type="PROSITE" id="PS50157">
    <property type="entry name" value="ZINC_FINGER_C2H2_2"/>
    <property type="match status" value="4"/>
</dbReference>
<organism evidence="11 12">
    <name type="scientific">Bugula neritina</name>
    <name type="common">Brown bryozoan</name>
    <name type="synonym">Sertularia neritina</name>
    <dbReference type="NCBI Taxonomy" id="10212"/>
    <lineage>
        <taxon>Eukaryota</taxon>
        <taxon>Metazoa</taxon>
        <taxon>Spiralia</taxon>
        <taxon>Lophotrochozoa</taxon>
        <taxon>Bryozoa</taxon>
        <taxon>Gymnolaemata</taxon>
        <taxon>Cheilostomatida</taxon>
        <taxon>Flustrina</taxon>
        <taxon>Buguloidea</taxon>
        <taxon>Bugulidae</taxon>
        <taxon>Bugula</taxon>
    </lineage>
</organism>
<keyword evidence="12" id="KW-1185">Reference proteome</keyword>
<dbReference type="InterPro" id="IPR036236">
    <property type="entry name" value="Znf_C2H2_sf"/>
</dbReference>
<reference evidence="11" key="1">
    <citation type="submission" date="2020-06" db="EMBL/GenBank/DDBJ databases">
        <title>Draft genome of Bugula neritina, a colonial animal packing powerful symbionts and potential medicines.</title>
        <authorList>
            <person name="Rayko M."/>
        </authorList>
    </citation>
    <scope>NUCLEOTIDE SEQUENCE [LARGE SCALE GENOMIC DNA]</scope>
    <source>
        <strain evidence="11">Kwan_BN1</strain>
    </source>
</reference>
<dbReference type="AlphaFoldDB" id="A0A7J7KMM3"/>
<evidence type="ECO:0000256" key="8">
    <source>
        <dbReference type="ARBA" id="ARBA00023242"/>
    </source>
</evidence>
<evidence type="ECO:0000256" key="6">
    <source>
        <dbReference type="ARBA" id="ARBA00023015"/>
    </source>
</evidence>
<dbReference type="GO" id="GO:0008270">
    <property type="term" value="F:zinc ion binding"/>
    <property type="evidence" value="ECO:0007669"/>
    <property type="project" value="UniProtKB-KW"/>
</dbReference>
<evidence type="ECO:0000256" key="5">
    <source>
        <dbReference type="ARBA" id="ARBA00022833"/>
    </source>
</evidence>
<evidence type="ECO:0000256" key="9">
    <source>
        <dbReference type="PROSITE-ProRule" id="PRU00042"/>
    </source>
</evidence>
<evidence type="ECO:0000256" key="3">
    <source>
        <dbReference type="ARBA" id="ARBA00022737"/>
    </source>
</evidence>
<evidence type="ECO:0000259" key="10">
    <source>
        <dbReference type="PROSITE" id="PS50157"/>
    </source>
</evidence>
<evidence type="ECO:0000313" key="12">
    <source>
        <dbReference type="Proteomes" id="UP000593567"/>
    </source>
</evidence>
<dbReference type="GO" id="GO:0010468">
    <property type="term" value="P:regulation of gene expression"/>
    <property type="evidence" value="ECO:0007669"/>
    <property type="project" value="TreeGrafter"/>
</dbReference>
<dbReference type="Gene3D" id="2.170.270.10">
    <property type="entry name" value="SET domain"/>
    <property type="match status" value="1"/>
</dbReference>
<sequence length="639" mass="73206">MEVSHAICENNDDHRNELNEQYAPFPNSNLGMLKDENIEKTEVGEFWCQKCNEIRCSSCPMHGKPIFIFDKPILPKSLASLPHGLRVETVAETGTKYVKANRIILANSVFGPFDAKHVADKPEGEFILLVEKDKKRFYLEYGDENICNWMMYVKPATTPTEVNLTAFEMDGQIYYISCKRITFNQELKVSYSPPYAAKYGLTAISPDHHHPYSCEACGMTFQSHIAKVGHCRNLKCKAVSSKQRKTVKSAETEVKEEGNLQIAEKDYKKNRRKQERPSSISRQRLACSQCDVILGEPELMEIHMLGHREVSDNCVDVEEDSLRSCPVCMKDFDGLPQLLDHIIEEHSKRVRKSAINLDNYESLEQRLIMNSGGFGLEEETGLLCNTENTFKSECDDSKKSELTCKECGKVAENISALAVHAKSHKQKEAFYGCFLCDEKFPKSKDVFSHVTTHIVNGLYYCPKCPNKAFESWKKCRKHVNNLHTGKEFPCVECGKVFTRAEKLRLHMVTHSNVKEFMCDICGRQFARKDKLLEHIRKLHQSNRDSSMKIHNKVYKSSVRSSDYRQYVYKCVECQVGFKRRGMLVNHLEKNHKEVSSNSIDELNLPIIKFKKNSRVLIAVVCTSLVLRENFTLKISTLVS</sequence>
<dbReference type="PANTHER" id="PTHR16515:SF49">
    <property type="entry name" value="GASTRULA ZINC FINGER PROTEIN XLCGF49.1-LIKE-RELATED"/>
    <property type="match status" value="1"/>
</dbReference>
<dbReference type="PANTHER" id="PTHR16515">
    <property type="entry name" value="PR DOMAIN ZINC FINGER PROTEIN"/>
    <property type="match status" value="1"/>
</dbReference>
<dbReference type="InterPro" id="IPR050331">
    <property type="entry name" value="Zinc_finger"/>
</dbReference>
<evidence type="ECO:0000313" key="11">
    <source>
        <dbReference type="EMBL" id="KAF6039398.1"/>
    </source>
</evidence>
<accession>A0A7J7KMM3</accession>
<feature type="domain" description="C2H2-type" evidence="10">
    <location>
        <begin position="516"/>
        <end position="544"/>
    </location>
</feature>
<dbReference type="Proteomes" id="UP000593567">
    <property type="component" value="Unassembled WGS sequence"/>
</dbReference>
<keyword evidence="6" id="KW-0805">Transcription regulation</keyword>
<keyword evidence="7" id="KW-0804">Transcription</keyword>
<proteinExistence type="predicted"/>
<feature type="domain" description="C2H2-type" evidence="10">
    <location>
        <begin position="488"/>
        <end position="515"/>
    </location>
</feature>
<feature type="domain" description="C2H2-type" evidence="10">
    <location>
        <begin position="568"/>
        <end position="591"/>
    </location>
</feature>
<keyword evidence="5" id="KW-0862">Zinc</keyword>
<dbReference type="Pfam" id="PF21549">
    <property type="entry name" value="PRDM2_PR"/>
    <property type="match status" value="1"/>
</dbReference>
<name>A0A7J7KMM3_BUGNE</name>
<keyword evidence="8" id="KW-0539">Nucleus</keyword>
<gene>
    <name evidence="11" type="ORF">EB796_002293</name>
</gene>